<dbReference type="Proteomes" id="UP000059680">
    <property type="component" value="Chromosome 4"/>
</dbReference>
<dbReference type="Gramene" id="Os04t0225067-00">
    <property type="protein sequence ID" value="Os04t0225067-00"/>
    <property type="gene ID" value="Os04g0225067"/>
</dbReference>
<name>A0A0P0W7N1_ORYSJ</name>
<dbReference type="AlphaFoldDB" id="A0A0P0W7N1"/>
<reference evidence="1 2" key="2">
    <citation type="journal article" date="2013" name="Plant Cell Physiol.">
        <title>Rice Annotation Project Database (RAP-DB): an integrative and interactive database for rice genomics.</title>
        <authorList>
            <person name="Sakai H."/>
            <person name="Lee S.S."/>
            <person name="Tanaka T."/>
            <person name="Numa H."/>
            <person name="Kim J."/>
            <person name="Kawahara Y."/>
            <person name="Wakimoto H."/>
            <person name="Yang C.C."/>
            <person name="Iwamoto M."/>
            <person name="Abe T."/>
            <person name="Yamada Y."/>
            <person name="Muto A."/>
            <person name="Inokuchi H."/>
            <person name="Ikemura T."/>
            <person name="Matsumoto T."/>
            <person name="Sasaki T."/>
            <person name="Itoh T."/>
        </authorList>
    </citation>
    <scope>NUCLEOTIDE SEQUENCE [LARGE SCALE GENOMIC DNA]</scope>
    <source>
        <strain evidence="2">cv. Nipponbare</strain>
    </source>
</reference>
<dbReference type="STRING" id="39947.A0A0P0W7N1"/>
<dbReference type="EMBL" id="AP014960">
    <property type="protein sequence ID" value="BAS88197.1"/>
    <property type="molecule type" value="Genomic_DNA"/>
</dbReference>
<feature type="non-terminal residue" evidence="1">
    <location>
        <position position="199"/>
    </location>
</feature>
<gene>
    <name evidence="1" type="ordered locus">Os04g0225067</name>
    <name evidence="1" type="ORF">OSNPB_040225067</name>
</gene>
<accession>A0A0P0W7N1</accession>
<reference evidence="2" key="1">
    <citation type="journal article" date="2005" name="Nature">
        <title>The map-based sequence of the rice genome.</title>
        <authorList>
            <consortium name="International rice genome sequencing project (IRGSP)"/>
            <person name="Matsumoto T."/>
            <person name="Wu J."/>
            <person name="Kanamori H."/>
            <person name="Katayose Y."/>
            <person name="Fujisawa M."/>
            <person name="Namiki N."/>
            <person name="Mizuno H."/>
            <person name="Yamamoto K."/>
            <person name="Antonio B.A."/>
            <person name="Baba T."/>
            <person name="Sakata K."/>
            <person name="Nagamura Y."/>
            <person name="Aoki H."/>
            <person name="Arikawa K."/>
            <person name="Arita K."/>
            <person name="Bito T."/>
            <person name="Chiden Y."/>
            <person name="Fujitsuka N."/>
            <person name="Fukunaka R."/>
            <person name="Hamada M."/>
            <person name="Harada C."/>
            <person name="Hayashi A."/>
            <person name="Hijishita S."/>
            <person name="Honda M."/>
            <person name="Hosokawa S."/>
            <person name="Ichikawa Y."/>
            <person name="Idonuma A."/>
            <person name="Iijima M."/>
            <person name="Ikeda M."/>
            <person name="Ikeno M."/>
            <person name="Ito K."/>
            <person name="Ito S."/>
            <person name="Ito T."/>
            <person name="Ito Y."/>
            <person name="Ito Y."/>
            <person name="Iwabuchi A."/>
            <person name="Kamiya K."/>
            <person name="Karasawa W."/>
            <person name="Kurita K."/>
            <person name="Katagiri S."/>
            <person name="Kikuta A."/>
            <person name="Kobayashi H."/>
            <person name="Kobayashi N."/>
            <person name="Machita K."/>
            <person name="Maehara T."/>
            <person name="Masukawa M."/>
            <person name="Mizubayashi T."/>
            <person name="Mukai Y."/>
            <person name="Nagasaki H."/>
            <person name="Nagata Y."/>
            <person name="Naito S."/>
            <person name="Nakashima M."/>
            <person name="Nakama Y."/>
            <person name="Nakamichi Y."/>
            <person name="Nakamura M."/>
            <person name="Meguro A."/>
            <person name="Negishi M."/>
            <person name="Ohta I."/>
            <person name="Ohta T."/>
            <person name="Okamoto M."/>
            <person name="Ono N."/>
            <person name="Saji S."/>
            <person name="Sakaguchi M."/>
            <person name="Sakai K."/>
            <person name="Shibata M."/>
            <person name="Shimokawa T."/>
            <person name="Song J."/>
            <person name="Takazaki Y."/>
            <person name="Terasawa K."/>
            <person name="Tsugane M."/>
            <person name="Tsuji K."/>
            <person name="Ueda S."/>
            <person name="Waki K."/>
            <person name="Yamagata H."/>
            <person name="Yamamoto M."/>
            <person name="Yamamoto S."/>
            <person name="Yamane H."/>
            <person name="Yoshiki S."/>
            <person name="Yoshihara R."/>
            <person name="Yukawa K."/>
            <person name="Zhong H."/>
            <person name="Yano M."/>
            <person name="Yuan Q."/>
            <person name="Ouyang S."/>
            <person name="Liu J."/>
            <person name="Jones K.M."/>
            <person name="Gansberger K."/>
            <person name="Moffat K."/>
            <person name="Hill J."/>
            <person name="Bera J."/>
            <person name="Fadrosh D."/>
            <person name="Jin S."/>
            <person name="Johri S."/>
            <person name="Kim M."/>
            <person name="Overton L."/>
            <person name="Reardon M."/>
            <person name="Tsitrin T."/>
            <person name="Vuong H."/>
            <person name="Weaver B."/>
            <person name="Ciecko A."/>
            <person name="Tallon L."/>
            <person name="Jackson J."/>
            <person name="Pai G."/>
            <person name="Aken S.V."/>
            <person name="Utterback T."/>
            <person name="Reidmuller S."/>
            <person name="Feldblyum T."/>
            <person name="Hsiao J."/>
            <person name="Zismann V."/>
            <person name="Iobst S."/>
            <person name="de Vazeille A.R."/>
            <person name="Buell C.R."/>
            <person name="Ying K."/>
            <person name="Li Y."/>
            <person name="Lu T."/>
            <person name="Huang Y."/>
            <person name="Zhao Q."/>
            <person name="Feng Q."/>
            <person name="Zhang L."/>
            <person name="Zhu J."/>
            <person name="Weng Q."/>
            <person name="Mu J."/>
            <person name="Lu Y."/>
            <person name="Fan D."/>
            <person name="Liu Y."/>
            <person name="Guan J."/>
            <person name="Zhang Y."/>
            <person name="Yu S."/>
            <person name="Liu X."/>
            <person name="Zhang Y."/>
            <person name="Hong G."/>
            <person name="Han B."/>
            <person name="Choisne N."/>
            <person name="Demange N."/>
            <person name="Orjeda G."/>
            <person name="Samain S."/>
            <person name="Cattolico L."/>
            <person name="Pelletier E."/>
            <person name="Couloux A."/>
            <person name="Segurens B."/>
            <person name="Wincker P."/>
            <person name="D'Hont A."/>
            <person name="Scarpelli C."/>
            <person name="Weissenbach J."/>
            <person name="Salanoubat M."/>
            <person name="Quetier F."/>
            <person name="Yu Y."/>
            <person name="Kim H.R."/>
            <person name="Rambo T."/>
            <person name="Currie J."/>
            <person name="Collura K."/>
            <person name="Luo M."/>
            <person name="Yang T."/>
            <person name="Ammiraju J.S.S."/>
            <person name="Engler F."/>
            <person name="Soderlund C."/>
            <person name="Wing R.A."/>
            <person name="Palmer L.E."/>
            <person name="de la Bastide M."/>
            <person name="Spiegel L."/>
            <person name="Nascimento L."/>
            <person name="Zutavern T."/>
            <person name="O'Shaughnessy A."/>
            <person name="Dike S."/>
            <person name="Dedhia N."/>
            <person name="Preston R."/>
            <person name="Balija V."/>
            <person name="McCombie W.R."/>
            <person name="Chow T."/>
            <person name="Chen H."/>
            <person name="Chung M."/>
            <person name="Chen C."/>
            <person name="Shaw J."/>
            <person name="Wu H."/>
            <person name="Hsiao K."/>
            <person name="Chao Y."/>
            <person name="Chu M."/>
            <person name="Cheng C."/>
            <person name="Hour A."/>
            <person name="Lee P."/>
            <person name="Lin S."/>
            <person name="Lin Y."/>
            <person name="Liou J."/>
            <person name="Liu S."/>
            <person name="Hsing Y."/>
            <person name="Raghuvanshi S."/>
            <person name="Mohanty A."/>
            <person name="Bharti A.K."/>
            <person name="Gaur A."/>
            <person name="Gupta V."/>
            <person name="Kumar D."/>
            <person name="Ravi V."/>
            <person name="Vij S."/>
            <person name="Kapur A."/>
            <person name="Khurana P."/>
            <person name="Khurana P."/>
            <person name="Khurana J.P."/>
            <person name="Tyagi A.K."/>
            <person name="Gaikwad K."/>
            <person name="Singh A."/>
            <person name="Dalal V."/>
            <person name="Srivastava S."/>
            <person name="Dixit A."/>
            <person name="Pal A.K."/>
            <person name="Ghazi I.A."/>
            <person name="Yadav M."/>
            <person name="Pandit A."/>
            <person name="Bhargava A."/>
            <person name="Sureshbabu K."/>
            <person name="Batra K."/>
            <person name="Sharma T.R."/>
            <person name="Mohapatra T."/>
            <person name="Singh N.K."/>
            <person name="Messing J."/>
            <person name="Nelson A.B."/>
            <person name="Fuks G."/>
            <person name="Kavchok S."/>
            <person name="Keizer G."/>
            <person name="Linton E."/>
            <person name="Llaca V."/>
            <person name="Song R."/>
            <person name="Tanyolac B."/>
            <person name="Young S."/>
            <person name="Ho-Il K."/>
            <person name="Hahn J.H."/>
            <person name="Sangsakoo G."/>
            <person name="Vanavichit A."/>
            <person name="de Mattos Luiz.A.T."/>
            <person name="Zimmer P.D."/>
            <person name="Malone G."/>
            <person name="Dellagostin O."/>
            <person name="de Oliveira A.C."/>
            <person name="Bevan M."/>
            <person name="Bancroft I."/>
            <person name="Minx P."/>
            <person name="Cordum H."/>
            <person name="Wilson R."/>
            <person name="Cheng Z."/>
            <person name="Jin W."/>
            <person name="Jiang J."/>
            <person name="Leong S.A."/>
            <person name="Iwama H."/>
            <person name="Gojobori T."/>
            <person name="Itoh T."/>
            <person name="Niimura Y."/>
            <person name="Fujii Y."/>
            <person name="Habara T."/>
            <person name="Sakai H."/>
            <person name="Sato Y."/>
            <person name="Wilson G."/>
            <person name="Kumar K."/>
            <person name="McCouch S."/>
            <person name="Juretic N."/>
            <person name="Hoen D."/>
            <person name="Wright S."/>
            <person name="Bruskiewich R."/>
            <person name="Bureau T."/>
            <person name="Miyao A."/>
            <person name="Hirochika H."/>
            <person name="Nishikawa T."/>
            <person name="Kadowaki K."/>
            <person name="Sugiura M."/>
            <person name="Burr B."/>
            <person name="Sasaki T."/>
        </authorList>
    </citation>
    <scope>NUCLEOTIDE SEQUENCE [LARGE SCALE GENOMIC DNA]</scope>
    <source>
        <strain evidence="2">cv. Nipponbare</strain>
    </source>
</reference>
<proteinExistence type="predicted"/>
<dbReference type="InParanoid" id="A0A0P0W7N1"/>
<dbReference type="FunCoup" id="A0A0P0W7N1">
    <property type="interactions" value="76"/>
</dbReference>
<feature type="non-terminal residue" evidence="1">
    <location>
        <position position="1"/>
    </location>
</feature>
<evidence type="ECO:0000313" key="2">
    <source>
        <dbReference type="Proteomes" id="UP000059680"/>
    </source>
</evidence>
<evidence type="ECO:0000313" key="1">
    <source>
        <dbReference type="EMBL" id="BAS88197.1"/>
    </source>
</evidence>
<sequence>KDTTSSCAVAVAGVEPPADLPGRERVGAGVLELVLGEVALVPGADSHVVRLVHLHAHHLPHQRPQPRAAEVGPPERVGGEGAQVHGARHLQPVPDPQPGGVVADPDADEGEPGIGEEAGQRVGHVVGVEDLEDEAAAVDAELQHGDGARHGGGGAPLHVEADDERVAAAAVDAVRLAQPRLHLAAGLGERCVEEVLVER</sequence>
<organism evidence="1 2">
    <name type="scientific">Oryza sativa subsp. japonica</name>
    <name type="common">Rice</name>
    <dbReference type="NCBI Taxonomy" id="39947"/>
    <lineage>
        <taxon>Eukaryota</taxon>
        <taxon>Viridiplantae</taxon>
        <taxon>Streptophyta</taxon>
        <taxon>Embryophyta</taxon>
        <taxon>Tracheophyta</taxon>
        <taxon>Spermatophyta</taxon>
        <taxon>Magnoliopsida</taxon>
        <taxon>Liliopsida</taxon>
        <taxon>Poales</taxon>
        <taxon>Poaceae</taxon>
        <taxon>BOP clade</taxon>
        <taxon>Oryzoideae</taxon>
        <taxon>Oryzeae</taxon>
        <taxon>Oryzinae</taxon>
        <taxon>Oryza</taxon>
        <taxon>Oryza sativa</taxon>
    </lineage>
</organism>
<dbReference type="PaxDb" id="39947-A0A0P0W7N1"/>
<protein>
    <submittedName>
        <fullName evidence="1">Os04g0225067 protein</fullName>
    </submittedName>
</protein>
<keyword evidence="2" id="KW-1185">Reference proteome</keyword>
<reference evidence="1 2" key="3">
    <citation type="journal article" date="2013" name="Rice">
        <title>Improvement of the Oryza sativa Nipponbare reference genome using next generation sequence and optical map data.</title>
        <authorList>
            <person name="Kawahara Y."/>
            <person name="de la Bastide M."/>
            <person name="Hamilton J.P."/>
            <person name="Kanamori H."/>
            <person name="McCombie W.R."/>
            <person name="Ouyang S."/>
            <person name="Schwartz D.C."/>
            <person name="Tanaka T."/>
            <person name="Wu J."/>
            <person name="Zhou S."/>
            <person name="Childs K.L."/>
            <person name="Davidson R.M."/>
            <person name="Lin H."/>
            <person name="Quesada-Ocampo L."/>
            <person name="Vaillancourt B."/>
            <person name="Sakai H."/>
            <person name="Lee S.S."/>
            <person name="Kim J."/>
            <person name="Numa H."/>
            <person name="Itoh T."/>
            <person name="Buell C.R."/>
            <person name="Matsumoto T."/>
        </authorList>
    </citation>
    <scope>NUCLEOTIDE SEQUENCE [LARGE SCALE GENOMIC DNA]</scope>
    <source>
        <strain evidence="2">cv. Nipponbare</strain>
    </source>
</reference>